<evidence type="ECO:0000313" key="2">
    <source>
        <dbReference type="Proteomes" id="UP001143910"/>
    </source>
</evidence>
<comment type="caution">
    <text evidence="1">The sequence shown here is derived from an EMBL/GenBank/DDBJ whole genome shotgun (WGS) entry which is preliminary data.</text>
</comment>
<reference evidence="1" key="1">
    <citation type="submission" date="2022-08" db="EMBL/GenBank/DDBJ databases">
        <title>Genome Sequence of Lecanicillium fungicola.</title>
        <authorList>
            <person name="Buettner E."/>
        </authorList>
    </citation>
    <scope>NUCLEOTIDE SEQUENCE</scope>
    <source>
        <strain evidence="1">Babe33</strain>
    </source>
</reference>
<gene>
    <name evidence="1" type="ORF">NQ176_g1119</name>
</gene>
<proteinExistence type="predicted"/>
<sequence length="327" mass="35767">MTVPHHPKLAGFNVIQTAYKTVGEHAIRTDVLVPQNAPTGKRPVIIRFHGGGLVMGDSLFMNFWPYWLSDLALQHSAVIISPNYRLMPEATSSQIYEDIEDFWQWLHSSALTSLLAGQGMPIELDLSRILTAGDSAGGLLSVILALSHPDELRAATATYPAVDIGSSDYSKPRADPPFGKSIHSSVIDNLNASIGTSPTVKSSDSSISRLEYMLAVVEHGKLGQLYARDMERSSYGKILYPMQWIEKGDIKLPRGGITIAQGRQDSVVPLAGVAEFVQRANEATERGGGGEVTLTVREGDHGFDVEERLTETWLQNMLKAPINSWLE</sequence>
<organism evidence="1 2">
    <name type="scientific">Zarea fungicola</name>
    <dbReference type="NCBI Taxonomy" id="93591"/>
    <lineage>
        <taxon>Eukaryota</taxon>
        <taxon>Fungi</taxon>
        <taxon>Dikarya</taxon>
        <taxon>Ascomycota</taxon>
        <taxon>Pezizomycotina</taxon>
        <taxon>Sordariomycetes</taxon>
        <taxon>Hypocreomycetidae</taxon>
        <taxon>Hypocreales</taxon>
        <taxon>Cordycipitaceae</taxon>
        <taxon>Zarea</taxon>
    </lineage>
</organism>
<dbReference type="EMBL" id="JANJQO010000055">
    <property type="protein sequence ID" value="KAJ2982846.1"/>
    <property type="molecule type" value="Genomic_DNA"/>
</dbReference>
<name>A0ACC1NVF8_9HYPO</name>
<keyword evidence="2" id="KW-1185">Reference proteome</keyword>
<evidence type="ECO:0000313" key="1">
    <source>
        <dbReference type="EMBL" id="KAJ2982846.1"/>
    </source>
</evidence>
<accession>A0ACC1NVF8</accession>
<dbReference type="Proteomes" id="UP001143910">
    <property type="component" value="Unassembled WGS sequence"/>
</dbReference>
<protein>
    <submittedName>
        <fullName evidence="1">Uncharacterized protein</fullName>
    </submittedName>
</protein>